<proteinExistence type="predicted"/>
<dbReference type="Proteomes" id="UP000037035">
    <property type="component" value="Unassembled WGS sequence"/>
</dbReference>
<comment type="caution">
    <text evidence="1">The sequence shown here is derived from an EMBL/GenBank/DDBJ whole genome shotgun (WGS) entry which is preliminary data.</text>
</comment>
<evidence type="ECO:0000313" key="2">
    <source>
        <dbReference type="Proteomes" id="UP000037035"/>
    </source>
</evidence>
<name>A0A0L6VV82_9BASI</name>
<accession>A0A0L6VV82</accession>
<keyword evidence="2" id="KW-1185">Reference proteome</keyword>
<evidence type="ECO:0000313" key="1">
    <source>
        <dbReference type="EMBL" id="KNZ64135.1"/>
    </source>
</evidence>
<organism evidence="1 2">
    <name type="scientific">Puccinia sorghi</name>
    <dbReference type="NCBI Taxonomy" id="27349"/>
    <lineage>
        <taxon>Eukaryota</taxon>
        <taxon>Fungi</taxon>
        <taxon>Dikarya</taxon>
        <taxon>Basidiomycota</taxon>
        <taxon>Pucciniomycotina</taxon>
        <taxon>Pucciniomycetes</taxon>
        <taxon>Pucciniales</taxon>
        <taxon>Pucciniaceae</taxon>
        <taxon>Puccinia</taxon>
    </lineage>
</organism>
<gene>
    <name evidence="1" type="ORF">VP01_10628g1</name>
</gene>
<feature type="non-terminal residue" evidence="1">
    <location>
        <position position="1"/>
    </location>
</feature>
<dbReference type="VEuPathDB" id="FungiDB:VP01_10628g1"/>
<dbReference type="EMBL" id="LAVV01000697">
    <property type="protein sequence ID" value="KNZ64135.1"/>
    <property type="molecule type" value="Genomic_DNA"/>
</dbReference>
<dbReference type="AlphaFoldDB" id="A0A0L6VV82"/>
<sequence length="110" mass="12592">YQNPNQSHDPQYSGKMYNLGWQKGYEEASKIGIKGIAENTANKTCSTACMIQPSFDSQSLERLQRIQMDITSSKAMFLNKKPSFANSSTWFPVLYFMKSRSNKMPLKHLD</sequence>
<reference evidence="1 2" key="1">
    <citation type="submission" date="2015-08" db="EMBL/GenBank/DDBJ databases">
        <title>Next Generation Sequencing and Analysis of the Genome of Puccinia sorghi L Schw, the Causal Agent of Maize Common Rust.</title>
        <authorList>
            <person name="Rochi L."/>
            <person name="Burguener G."/>
            <person name="Darino M."/>
            <person name="Turjanski A."/>
            <person name="Kreff E."/>
            <person name="Dieguez M.J."/>
            <person name="Sacco F."/>
        </authorList>
    </citation>
    <scope>NUCLEOTIDE SEQUENCE [LARGE SCALE GENOMIC DNA]</scope>
    <source>
        <strain evidence="1 2">RO10H11247</strain>
    </source>
</reference>
<protein>
    <submittedName>
        <fullName evidence="1">Uncharacterized protein</fullName>
    </submittedName>
</protein>